<accession>A0A5J5DNE7</accession>
<keyword evidence="1" id="KW-0812">Transmembrane</keyword>
<evidence type="ECO:0000256" key="1">
    <source>
        <dbReference type="SAM" id="Phobius"/>
    </source>
</evidence>
<gene>
    <name evidence="2" type="ORF">FQN60_012016</name>
</gene>
<sequence>MMAFTPAFTIFSSFISFILVYHFCQRTVKEPQILRNRPDTSGQTRRDQDEDVFLTKVMFQSMDG</sequence>
<protein>
    <submittedName>
        <fullName evidence="2">Uncharacterized protein</fullName>
    </submittedName>
</protein>
<keyword evidence="3" id="KW-1185">Reference proteome</keyword>
<keyword evidence="1" id="KW-0472">Membrane</keyword>
<comment type="caution">
    <text evidence="2">The sequence shown here is derived from an EMBL/GenBank/DDBJ whole genome shotgun (WGS) entry which is preliminary data.</text>
</comment>
<organism evidence="2 3">
    <name type="scientific">Etheostoma spectabile</name>
    <name type="common">orangethroat darter</name>
    <dbReference type="NCBI Taxonomy" id="54343"/>
    <lineage>
        <taxon>Eukaryota</taxon>
        <taxon>Metazoa</taxon>
        <taxon>Chordata</taxon>
        <taxon>Craniata</taxon>
        <taxon>Vertebrata</taxon>
        <taxon>Euteleostomi</taxon>
        <taxon>Actinopterygii</taxon>
        <taxon>Neopterygii</taxon>
        <taxon>Teleostei</taxon>
        <taxon>Neoteleostei</taxon>
        <taxon>Acanthomorphata</taxon>
        <taxon>Eupercaria</taxon>
        <taxon>Perciformes</taxon>
        <taxon>Percoidei</taxon>
        <taxon>Percidae</taxon>
        <taxon>Etheostomatinae</taxon>
        <taxon>Etheostoma</taxon>
    </lineage>
</organism>
<evidence type="ECO:0000313" key="2">
    <source>
        <dbReference type="EMBL" id="KAA8594881.1"/>
    </source>
</evidence>
<proteinExistence type="predicted"/>
<keyword evidence="1" id="KW-1133">Transmembrane helix</keyword>
<dbReference type="EMBL" id="VOFY01000002">
    <property type="protein sequence ID" value="KAA8594881.1"/>
    <property type="molecule type" value="Genomic_DNA"/>
</dbReference>
<name>A0A5J5DNE7_9PERO</name>
<dbReference type="AlphaFoldDB" id="A0A5J5DNE7"/>
<dbReference type="Proteomes" id="UP000327493">
    <property type="component" value="Chromosome 2"/>
</dbReference>
<reference evidence="2 3" key="1">
    <citation type="submission" date="2019-08" db="EMBL/GenBank/DDBJ databases">
        <title>A chromosome-level genome assembly, high-density linkage maps, and genome scans reveal the genomic architecture of hybrid incompatibilities underlying speciation via character displacement in darters (Percidae: Etheostominae).</title>
        <authorList>
            <person name="Moran R.L."/>
            <person name="Catchen J.M."/>
            <person name="Fuller R.C."/>
        </authorList>
    </citation>
    <scope>NUCLEOTIDE SEQUENCE [LARGE SCALE GENOMIC DNA]</scope>
    <source>
        <strain evidence="2">EspeVRDwgs_2016</strain>
        <tissue evidence="2">Muscle</tissue>
    </source>
</reference>
<evidence type="ECO:0000313" key="3">
    <source>
        <dbReference type="Proteomes" id="UP000327493"/>
    </source>
</evidence>
<feature type="transmembrane region" description="Helical" evidence="1">
    <location>
        <begin position="6"/>
        <end position="24"/>
    </location>
</feature>